<evidence type="ECO:0000256" key="1">
    <source>
        <dbReference type="SAM" id="MobiDB-lite"/>
    </source>
</evidence>
<protein>
    <submittedName>
        <fullName evidence="2">Uncharacterized protein</fullName>
    </submittedName>
</protein>
<dbReference type="RefSeq" id="WP_014201478.1">
    <property type="nucleotide sequence ID" value="NC_016599.1"/>
</dbReference>
<feature type="region of interest" description="Disordered" evidence="1">
    <location>
        <begin position="1"/>
        <end position="56"/>
    </location>
</feature>
<dbReference type="KEGG" id="oho:Oweho_1112"/>
<sequence length="56" mass="6204">MKNENVSQDKDRAANQPKATAKKEEKGRSTHSEKSSQNPQQDKKSGTSTSERGTKK</sequence>
<dbReference type="Proteomes" id="UP000005631">
    <property type="component" value="Chromosome"/>
</dbReference>
<reference evidence="2 3" key="1">
    <citation type="journal article" date="2012" name="Stand. Genomic Sci.">
        <title>Genome sequence of the orange-pigmented seawater bacterium Owenweeksia hongkongensis type strain (UST20020801(T)).</title>
        <authorList>
            <person name="Riedel T."/>
            <person name="Held B."/>
            <person name="Nolan M."/>
            <person name="Lucas S."/>
            <person name="Lapidus A."/>
            <person name="Tice H."/>
            <person name="Del Rio T.G."/>
            <person name="Cheng J.F."/>
            <person name="Han C."/>
            <person name="Tapia R."/>
            <person name="Goodwin L.A."/>
            <person name="Pitluck S."/>
            <person name="Liolios K."/>
            <person name="Mavromatis K."/>
            <person name="Pagani I."/>
            <person name="Ivanova N."/>
            <person name="Mikhailova N."/>
            <person name="Pati A."/>
            <person name="Chen A."/>
            <person name="Palaniappan K."/>
            <person name="Rohde M."/>
            <person name="Tindall B.J."/>
            <person name="Detter J.C."/>
            <person name="Goker M."/>
            <person name="Woyke T."/>
            <person name="Bristow J."/>
            <person name="Eisen J.A."/>
            <person name="Markowitz V."/>
            <person name="Hugenholtz P."/>
            <person name="Klenk H.P."/>
            <person name="Kyrpides N.C."/>
        </authorList>
    </citation>
    <scope>NUCLEOTIDE SEQUENCE</scope>
    <source>
        <strain evidence="3">DSM 17368 / JCM 12287 / NRRL B-23963</strain>
    </source>
</reference>
<proteinExistence type="predicted"/>
<evidence type="ECO:0000313" key="3">
    <source>
        <dbReference type="Proteomes" id="UP000005631"/>
    </source>
</evidence>
<evidence type="ECO:0000313" key="2">
    <source>
        <dbReference type="EMBL" id="AEV32118.1"/>
    </source>
</evidence>
<name>G8R573_OWEHD</name>
<feature type="compositionally biased region" description="Basic and acidic residues" evidence="1">
    <location>
        <begin position="1"/>
        <end position="13"/>
    </location>
</feature>
<feature type="compositionally biased region" description="Basic and acidic residues" evidence="1">
    <location>
        <begin position="21"/>
        <end position="34"/>
    </location>
</feature>
<keyword evidence="3" id="KW-1185">Reference proteome</keyword>
<dbReference type="HOGENOM" id="CLU_3009969_0_0_10"/>
<dbReference type="AlphaFoldDB" id="G8R573"/>
<dbReference type="EMBL" id="CP003156">
    <property type="protein sequence ID" value="AEV32118.1"/>
    <property type="molecule type" value="Genomic_DNA"/>
</dbReference>
<organism evidence="2 3">
    <name type="scientific">Owenweeksia hongkongensis (strain DSM 17368 / CIP 108786 / JCM 12287 / NRRL B-23963 / UST20020801)</name>
    <dbReference type="NCBI Taxonomy" id="926562"/>
    <lineage>
        <taxon>Bacteria</taxon>
        <taxon>Pseudomonadati</taxon>
        <taxon>Bacteroidota</taxon>
        <taxon>Flavobacteriia</taxon>
        <taxon>Flavobacteriales</taxon>
        <taxon>Owenweeksiaceae</taxon>
        <taxon>Owenweeksia</taxon>
    </lineage>
</organism>
<accession>G8R573</accession>
<gene>
    <name evidence="2" type="ordered locus">Oweho_1112</name>
</gene>
<feature type="compositionally biased region" description="Polar residues" evidence="1">
    <location>
        <begin position="35"/>
        <end position="56"/>
    </location>
</feature>